<keyword evidence="3 5" id="KW-0129">CBS domain</keyword>
<dbReference type="EMBL" id="CAJGYM010000006">
    <property type="protein sequence ID" value="CAD6187197.1"/>
    <property type="molecule type" value="Genomic_DNA"/>
</dbReference>
<accession>A0A8S1GUE6</accession>
<evidence type="ECO:0000313" key="9">
    <source>
        <dbReference type="Proteomes" id="UP000835052"/>
    </source>
</evidence>
<dbReference type="PANTHER" id="PTHR13780">
    <property type="entry name" value="AMP-ACTIVATED PROTEIN KINASE, GAMMA REGULATORY SUBUNIT"/>
    <property type="match status" value="1"/>
</dbReference>
<reference evidence="8" key="1">
    <citation type="submission" date="2020-10" db="EMBL/GenBank/DDBJ databases">
        <authorList>
            <person name="Kikuchi T."/>
        </authorList>
    </citation>
    <scope>NUCLEOTIDE SEQUENCE</scope>
    <source>
        <strain evidence="8">NKZ352</strain>
    </source>
</reference>
<feature type="domain" description="CBS" evidence="7">
    <location>
        <begin position="296"/>
        <end position="356"/>
    </location>
</feature>
<dbReference type="GO" id="GO:0016208">
    <property type="term" value="F:AMP binding"/>
    <property type="evidence" value="ECO:0007669"/>
    <property type="project" value="TreeGrafter"/>
</dbReference>
<dbReference type="SMART" id="SM00116">
    <property type="entry name" value="CBS"/>
    <property type="match status" value="4"/>
</dbReference>
<dbReference type="InterPro" id="IPR000644">
    <property type="entry name" value="CBS_dom"/>
</dbReference>
<sequence>MIETTKPINAYCTGSMDHGYESGTSDNNSRRNSFALKDFVRGRRFTMLSRPARPGNMDSLRKASCQVSPYHNDEEDNDDIETPAPMSRRRMSVPESGFQKAEYAILRPTRDMGSSYEIFTAFDRHTDPYRHYMQSLTCYDLQPTHGSVLLFYGNLKMRQAVTALSNNSHQAAVVWNADVPGDIGILTLTDCLTTLMMAHRGQRGVAEMTLNDYFKATSAKPLIRTTAETSVWDAARVLCLNRVRSLPVFDTDGSEGTAMYLISMRRILHKTVLKLADPSDSFAPYVRQTTLIQKKVGTWNDIGTLTSEATCKDAIEFFLEKKLSCVPIVNKSGQLQGIISKQDIIRELSRHHNNYLQVLTAPVINIIATKPRPVVGKPEMTVLEAIASLVSTERQALIIVDAQKKPVAVVSYCDIMEYIQNCESSHKNSVIANP</sequence>
<evidence type="ECO:0000256" key="2">
    <source>
        <dbReference type="ARBA" id="ARBA00022737"/>
    </source>
</evidence>
<dbReference type="GO" id="GO:0031588">
    <property type="term" value="C:nucleotide-activated protein kinase complex"/>
    <property type="evidence" value="ECO:0007669"/>
    <property type="project" value="TreeGrafter"/>
</dbReference>
<dbReference type="Pfam" id="PF00571">
    <property type="entry name" value="CBS"/>
    <property type="match status" value="2"/>
</dbReference>
<keyword evidence="2" id="KW-0677">Repeat</keyword>
<dbReference type="Gene3D" id="3.10.580.10">
    <property type="entry name" value="CBS-domain"/>
    <property type="match status" value="2"/>
</dbReference>
<feature type="domain" description="CBS" evidence="7">
    <location>
        <begin position="368"/>
        <end position="428"/>
    </location>
</feature>
<dbReference type="AlphaFoldDB" id="A0A8S1GUE6"/>
<feature type="region of interest" description="Disordered" evidence="6">
    <location>
        <begin position="67"/>
        <end position="93"/>
    </location>
</feature>
<dbReference type="CDD" id="cd02205">
    <property type="entry name" value="CBS_pair_SF"/>
    <property type="match status" value="2"/>
</dbReference>
<keyword evidence="9" id="KW-1185">Reference proteome</keyword>
<evidence type="ECO:0000256" key="4">
    <source>
        <dbReference type="ARBA" id="ARBA00025878"/>
    </source>
</evidence>
<dbReference type="PROSITE" id="PS51371">
    <property type="entry name" value="CBS"/>
    <property type="match status" value="2"/>
</dbReference>
<name>A0A8S1GUE6_9PELO</name>
<gene>
    <name evidence="8" type="ORF">CAUJ_LOCUS3116</name>
</gene>
<dbReference type="Proteomes" id="UP000835052">
    <property type="component" value="Unassembled WGS sequence"/>
</dbReference>
<evidence type="ECO:0000313" key="8">
    <source>
        <dbReference type="EMBL" id="CAD6187197.1"/>
    </source>
</evidence>
<dbReference type="InterPro" id="IPR050511">
    <property type="entry name" value="AMPK_gamma/SDS23_families"/>
</dbReference>
<comment type="caution">
    <text evidence="8">The sequence shown here is derived from an EMBL/GenBank/DDBJ whole genome shotgun (WGS) entry which is preliminary data.</text>
</comment>
<organism evidence="8 9">
    <name type="scientific">Caenorhabditis auriculariae</name>
    <dbReference type="NCBI Taxonomy" id="2777116"/>
    <lineage>
        <taxon>Eukaryota</taxon>
        <taxon>Metazoa</taxon>
        <taxon>Ecdysozoa</taxon>
        <taxon>Nematoda</taxon>
        <taxon>Chromadorea</taxon>
        <taxon>Rhabditida</taxon>
        <taxon>Rhabditina</taxon>
        <taxon>Rhabditomorpha</taxon>
        <taxon>Rhabditoidea</taxon>
        <taxon>Rhabditidae</taxon>
        <taxon>Peloderinae</taxon>
        <taxon>Caenorhabditis</taxon>
    </lineage>
</organism>
<evidence type="ECO:0000259" key="7">
    <source>
        <dbReference type="PROSITE" id="PS51371"/>
    </source>
</evidence>
<evidence type="ECO:0000256" key="5">
    <source>
        <dbReference type="PROSITE-ProRule" id="PRU00703"/>
    </source>
</evidence>
<dbReference type="GO" id="GO:0005634">
    <property type="term" value="C:nucleus"/>
    <property type="evidence" value="ECO:0007669"/>
    <property type="project" value="TreeGrafter"/>
</dbReference>
<comment type="similarity">
    <text evidence="1">Belongs to the 5'-AMP-activated protein kinase gamma subunit family.</text>
</comment>
<dbReference type="SUPFAM" id="SSF54631">
    <property type="entry name" value="CBS-domain pair"/>
    <property type="match status" value="2"/>
</dbReference>
<dbReference type="GO" id="GO:0019887">
    <property type="term" value="F:protein kinase regulator activity"/>
    <property type="evidence" value="ECO:0007669"/>
    <property type="project" value="TreeGrafter"/>
</dbReference>
<proteinExistence type="inferred from homology"/>
<dbReference type="InterPro" id="IPR046342">
    <property type="entry name" value="CBS_dom_sf"/>
</dbReference>
<dbReference type="GO" id="GO:0005737">
    <property type="term" value="C:cytoplasm"/>
    <property type="evidence" value="ECO:0007669"/>
    <property type="project" value="TreeGrafter"/>
</dbReference>
<evidence type="ECO:0000256" key="1">
    <source>
        <dbReference type="ARBA" id="ARBA00006750"/>
    </source>
</evidence>
<protein>
    <recommendedName>
        <fullName evidence="7">CBS domain-containing protein</fullName>
    </recommendedName>
</protein>
<comment type="subunit">
    <text evidence="4">AMPK is a heterotrimer of an alpha catalytic subunit (PRKAA1 or PRKAA2), a beta (PRKAB1 or PRKAB2) and a gamma non-catalytic subunits (PRKAG1, PRKAG2 or PRKAG3). Interacts with FNIP1 and FNIP2.</text>
</comment>
<dbReference type="GO" id="GO:0019901">
    <property type="term" value="F:protein kinase binding"/>
    <property type="evidence" value="ECO:0007669"/>
    <property type="project" value="TreeGrafter"/>
</dbReference>
<evidence type="ECO:0000256" key="3">
    <source>
        <dbReference type="ARBA" id="ARBA00023122"/>
    </source>
</evidence>
<dbReference type="OrthoDB" id="449052at2759"/>
<evidence type="ECO:0000256" key="6">
    <source>
        <dbReference type="SAM" id="MobiDB-lite"/>
    </source>
</evidence>
<dbReference type="PANTHER" id="PTHR13780:SF32">
    <property type="entry name" value="CBS DOMAIN-CONTAINING PROTEIN"/>
    <property type="match status" value="1"/>
</dbReference>